<dbReference type="RefSeq" id="WP_266339449.1">
    <property type="nucleotide sequence ID" value="NZ_JAPKNK010000006.1"/>
</dbReference>
<comment type="similarity">
    <text evidence="1">Belongs to the nitroreductase family.</text>
</comment>
<keyword evidence="5" id="KW-1185">Reference proteome</keyword>
<dbReference type="AlphaFoldDB" id="A0A9X3E2E9"/>
<reference evidence="4" key="1">
    <citation type="submission" date="2022-11" db="EMBL/GenBank/DDBJ databases">
        <title>Biodiversity and phylogenetic relationships of bacteria.</title>
        <authorList>
            <person name="Machado R.A.R."/>
            <person name="Bhat A."/>
            <person name="Loulou A."/>
            <person name="Kallel S."/>
        </authorList>
    </citation>
    <scope>NUCLEOTIDE SEQUENCE</scope>
    <source>
        <strain evidence="4">K-TC2</strain>
    </source>
</reference>
<comment type="caution">
    <text evidence="4">The sequence shown here is derived from an EMBL/GenBank/DDBJ whole genome shotgun (WGS) entry which is preliminary data.</text>
</comment>
<dbReference type="Pfam" id="PF00881">
    <property type="entry name" value="Nitroreductase"/>
    <property type="match status" value="2"/>
</dbReference>
<feature type="domain" description="Nitroreductase" evidence="3">
    <location>
        <begin position="15"/>
        <end position="59"/>
    </location>
</feature>
<organism evidence="4 5">
    <name type="scientific">Kaistia nematophila</name>
    <dbReference type="NCBI Taxonomy" id="2994654"/>
    <lineage>
        <taxon>Bacteria</taxon>
        <taxon>Pseudomonadati</taxon>
        <taxon>Pseudomonadota</taxon>
        <taxon>Alphaproteobacteria</taxon>
        <taxon>Hyphomicrobiales</taxon>
        <taxon>Kaistiaceae</taxon>
        <taxon>Kaistia</taxon>
    </lineage>
</organism>
<dbReference type="Proteomes" id="UP001144805">
    <property type="component" value="Unassembled WGS sequence"/>
</dbReference>
<accession>A0A9X3E2E9</accession>
<dbReference type="SUPFAM" id="SSF55469">
    <property type="entry name" value="FMN-dependent nitroreductase-like"/>
    <property type="match status" value="1"/>
</dbReference>
<dbReference type="EMBL" id="JAPKNK010000006">
    <property type="protein sequence ID" value="MCX5570476.1"/>
    <property type="molecule type" value="Genomic_DNA"/>
</dbReference>
<feature type="domain" description="Nitroreductase" evidence="3">
    <location>
        <begin position="74"/>
        <end position="157"/>
    </location>
</feature>
<dbReference type="InterPro" id="IPR000415">
    <property type="entry name" value="Nitroreductase-like"/>
</dbReference>
<gene>
    <name evidence="4" type="ORF">OSH07_14805</name>
</gene>
<evidence type="ECO:0000256" key="2">
    <source>
        <dbReference type="ARBA" id="ARBA00023002"/>
    </source>
</evidence>
<keyword evidence="2" id="KW-0560">Oxidoreductase</keyword>
<evidence type="ECO:0000256" key="1">
    <source>
        <dbReference type="ARBA" id="ARBA00007118"/>
    </source>
</evidence>
<name>A0A9X3E2E9_9HYPH</name>
<dbReference type="CDD" id="cd02138">
    <property type="entry name" value="TdsD-like"/>
    <property type="match status" value="1"/>
</dbReference>
<sequence length="197" mass="21863">MRKPADTAVPILPVIAERWSPRAFDPEKTLTEADLKPLFEAARWAPSSSNTQPWRFVYAFRGEPFFDALVDCAAEGNQPWVRRVSVLAYAVAKLHSDSGRPLWHNRHDTGIALGYLLLQATANGLAVHPFGGFDSDKVIAAANVPEGFEPCTGIGIGFPGDPDMLPERDRLRELGGRERLPVRDFAFHGKWPSESRE</sequence>
<dbReference type="PANTHER" id="PTHR43673">
    <property type="entry name" value="NAD(P)H NITROREDUCTASE YDGI-RELATED"/>
    <property type="match status" value="1"/>
</dbReference>
<evidence type="ECO:0000259" key="3">
    <source>
        <dbReference type="Pfam" id="PF00881"/>
    </source>
</evidence>
<dbReference type="InterPro" id="IPR029479">
    <property type="entry name" value="Nitroreductase"/>
</dbReference>
<protein>
    <submittedName>
        <fullName evidence="4">Nitroreductase family protein</fullName>
    </submittedName>
</protein>
<dbReference type="Gene3D" id="3.40.109.10">
    <property type="entry name" value="NADH Oxidase"/>
    <property type="match status" value="1"/>
</dbReference>
<proteinExistence type="inferred from homology"/>
<dbReference type="GO" id="GO:0016491">
    <property type="term" value="F:oxidoreductase activity"/>
    <property type="evidence" value="ECO:0007669"/>
    <property type="project" value="UniProtKB-KW"/>
</dbReference>
<evidence type="ECO:0000313" key="4">
    <source>
        <dbReference type="EMBL" id="MCX5570476.1"/>
    </source>
</evidence>
<dbReference type="PANTHER" id="PTHR43673:SF10">
    <property type="entry name" value="NADH DEHYDROGENASE_NAD(P)H NITROREDUCTASE XCC3605-RELATED"/>
    <property type="match status" value="1"/>
</dbReference>
<evidence type="ECO:0000313" key="5">
    <source>
        <dbReference type="Proteomes" id="UP001144805"/>
    </source>
</evidence>